<keyword evidence="3" id="KW-1185">Reference proteome</keyword>
<organism evidence="2 3">
    <name type="scientific">Euplotes crassus</name>
    <dbReference type="NCBI Taxonomy" id="5936"/>
    <lineage>
        <taxon>Eukaryota</taxon>
        <taxon>Sar</taxon>
        <taxon>Alveolata</taxon>
        <taxon>Ciliophora</taxon>
        <taxon>Intramacronucleata</taxon>
        <taxon>Spirotrichea</taxon>
        <taxon>Hypotrichia</taxon>
        <taxon>Euplotida</taxon>
        <taxon>Euplotidae</taxon>
        <taxon>Moneuplotes</taxon>
    </lineage>
</organism>
<evidence type="ECO:0000313" key="3">
    <source>
        <dbReference type="Proteomes" id="UP001295684"/>
    </source>
</evidence>
<evidence type="ECO:0000256" key="1">
    <source>
        <dbReference type="SAM" id="MobiDB-lite"/>
    </source>
</evidence>
<feature type="region of interest" description="Disordered" evidence="1">
    <location>
        <begin position="149"/>
        <end position="168"/>
    </location>
</feature>
<feature type="compositionally biased region" description="Low complexity" evidence="1">
    <location>
        <begin position="156"/>
        <end position="168"/>
    </location>
</feature>
<reference evidence="2" key="1">
    <citation type="submission" date="2023-07" db="EMBL/GenBank/DDBJ databases">
        <authorList>
            <consortium name="AG Swart"/>
            <person name="Singh M."/>
            <person name="Singh A."/>
            <person name="Seah K."/>
            <person name="Emmerich C."/>
        </authorList>
    </citation>
    <scope>NUCLEOTIDE SEQUENCE</scope>
    <source>
        <strain evidence="2">DP1</strain>
    </source>
</reference>
<comment type="caution">
    <text evidence="2">The sequence shown here is derived from an EMBL/GenBank/DDBJ whole genome shotgun (WGS) entry which is preliminary data.</text>
</comment>
<sequence>MTDGNRNLKITAPVGQEPHEKESNLNLNGIDTLDDFDISPGDRLSSFDKISKKSSDIIPSYIENVKKVPTFQENAETQESGDKNMDYEETRQLIKEPSYEKKMSGDPYNQSSSLYISQRLEDLSNFVSKMPKLESDKTIHKGGCSSIVEENENNFSKPSSVSPSDSSLTDSATLLDSYFSRSSPTKMDSLMEKLRTDLKREFSEILCKSDALKVYKVLDEKMDEVMDKIKGESSLENNYETSNSIDDDSSDSIYDSINFCDNKLTDSDIKLSPKKSTSFNYRKGL</sequence>
<name>A0AAD1XK21_EUPCR</name>
<gene>
    <name evidence="2" type="ORF">ECRASSUSDP1_LOCUS15415</name>
</gene>
<accession>A0AAD1XK21</accession>
<protein>
    <submittedName>
        <fullName evidence="2">Uncharacterized protein</fullName>
    </submittedName>
</protein>
<feature type="region of interest" description="Disordered" evidence="1">
    <location>
        <begin position="1"/>
        <end position="31"/>
    </location>
</feature>
<evidence type="ECO:0000313" key="2">
    <source>
        <dbReference type="EMBL" id="CAI2374065.1"/>
    </source>
</evidence>
<dbReference type="EMBL" id="CAMPGE010015443">
    <property type="protein sequence ID" value="CAI2374065.1"/>
    <property type="molecule type" value="Genomic_DNA"/>
</dbReference>
<proteinExistence type="predicted"/>
<dbReference type="Proteomes" id="UP001295684">
    <property type="component" value="Unassembled WGS sequence"/>
</dbReference>
<dbReference type="AlphaFoldDB" id="A0AAD1XK21"/>